<reference evidence="2 3" key="1">
    <citation type="submission" date="2023-06" db="EMBL/GenBank/DDBJ databases">
        <authorList>
            <person name="Oyuntsetseg B."/>
            <person name="Kim S.B."/>
        </authorList>
    </citation>
    <scope>NUCLEOTIDE SEQUENCE [LARGE SCALE GENOMIC DNA]</scope>
    <source>
        <strain evidence="2 3">2-2</strain>
    </source>
</reference>
<name>A0ABY8XMP8_9PSEU</name>
<accession>A0ABY8XMP8</accession>
<evidence type="ECO:0000256" key="1">
    <source>
        <dbReference type="SAM" id="MobiDB-lite"/>
    </source>
</evidence>
<evidence type="ECO:0000313" key="3">
    <source>
        <dbReference type="Proteomes" id="UP001227101"/>
    </source>
</evidence>
<protein>
    <submittedName>
        <fullName evidence="2">Uncharacterized protein</fullName>
    </submittedName>
</protein>
<dbReference type="Proteomes" id="UP001227101">
    <property type="component" value="Chromosome"/>
</dbReference>
<keyword evidence="3" id="KW-1185">Reference proteome</keyword>
<evidence type="ECO:0000313" key="2">
    <source>
        <dbReference type="EMBL" id="WIV56881.1"/>
    </source>
</evidence>
<feature type="region of interest" description="Disordered" evidence="1">
    <location>
        <begin position="32"/>
        <end position="52"/>
    </location>
</feature>
<dbReference type="EMBL" id="CP127173">
    <property type="protein sequence ID" value="WIV56881.1"/>
    <property type="molecule type" value="Genomic_DNA"/>
</dbReference>
<dbReference type="RefSeq" id="WP_285454082.1">
    <property type="nucleotide sequence ID" value="NZ_CP127173.1"/>
</dbReference>
<organism evidence="2 3">
    <name type="scientific">Amycolatopsis nalaikhensis</name>
    <dbReference type="NCBI Taxonomy" id="715472"/>
    <lineage>
        <taxon>Bacteria</taxon>
        <taxon>Bacillati</taxon>
        <taxon>Actinomycetota</taxon>
        <taxon>Actinomycetes</taxon>
        <taxon>Pseudonocardiales</taxon>
        <taxon>Pseudonocardiaceae</taxon>
        <taxon>Amycolatopsis</taxon>
    </lineage>
</organism>
<proteinExistence type="predicted"/>
<sequence>MLAELLTRHAGDLPGAVALVARGEQVEAAAVGSADAGEPRRWPGIRCSASGR</sequence>
<gene>
    <name evidence="2" type="ORF">QP939_50355</name>
</gene>